<accession>A0AA96WP98</accession>
<feature type="domain" description="Glycosyltransferase subfamily 4-like N-terminal" evidence="2">
    <location>
        <begin position="86"/>
        <end position="177"/>
    </location>
</feature>
<dbReference type="PANTHER" id="PTHR45947:SF3">
    <property type="entry name" value="SULFOQUINOVOSYL TRANSFERASE SQD2"/>
    <property type="match status" value="1"/>
</dbReference>
<dbReference type="SUPFAM" id="SSF53756">
    <property type="entry name" value="UDP-Glycosyltransferase/glycogen phosphorylase"/>
    <property type="match status" value="1"/>
</dbReference>
<dbReference type="Pfam" id="PF13579">
    <property type="entry name" value="Glyco_trans_4_4"/>
    <property type="match status" value="1"/>
</dbReference>
<dbReference type="AlphaFoldDB" id="A0AA96WP98"/>
<protein>
    <submittedName>
        <fullName evidence="3">Glycosyltransferase family 4 protein</fullName>
        <ecNumber evidence="3">2.4.-.-</ecNumber>
    </submittedName>
</protein>
<evidence type="ECO:0000313" key="3">
    <source>
        <dbReference type="EMBL" id="WNZ43382.1"/>
    </source>
</evidence>
<proteinExistence type="predicted"/>
<dbReference type="RefSeq" id="WP_316425697.1">
    <property type="nucleotide sequence ID" value="NZ_CP130144.1"/>
</dbReference>
<dbReference type="GO" id="GO:0016757">
    <property type="term" value="F:glycosyltransferase activity"/>
    <property type="evidence" value="ECO:0007669"/>
    <property type="project" value="UniProtKB-KW"/>
</dbReference>
<evidence type="ECO:0000259" key="1">
    <source>
        <dbReference type="Pfam" id="PF00534"/>
    </source>
</evidence>
<dbReference type="PANTHER" id="PTHR45947">
    <property type="entry name" value="SULFOQUINOVOSYL TRANSFERASE SQD2"/>
    <property type="match status" value="1"/>
</dbReference>
<dbReference type="EC" id="2.4.-.-" evidence="3"/>
<dbReference type="CDD" id="cd03801">
    <property type="entry name" value="GT4_PimA-like"/>
    <property type="match status" value="1"/>
</dbReference>
<dbReference type="Pfam" id="PF00534">
    <property type="entry name" value="Glycos_transf_1"/>
    <property type="match status" value="1"/>
</dbReference>
<evidence type="ECO:0000259" key="2">
    <source>
        <dbReference type="Pfam" id="PF13579"/>
    </source>
</evidence>
<keyword evidence="3" id="KW-0808">Transferase</keyword>
<reference evidence="3" key="2">
    <citation type="submission" date="2023-07" db="EMBL/GenBank/DDBJ databases">
        <authorList>
            <person name="Bai X.-H."/>
            <person name="Wang H.-H."/>
            <person name="Wang J."/>
            <person name="Ma M.-Y."/>
            <person name="Hu H.-H."/>
            <person name="Song Z.-L."/>
            <person name="Ma H.-G."/>
            <person name="Fan Y."/>
            <person name="Du C.-Y."/>
            <person name="Xu J.-C."/>
        </authorList>
    </citation>
    <scope>NUCLEOTIDE SEQUENCE</scope>
    <source>
        <strain evidence="3">CZ1</strain>
    </source>
</reference>
<dbReference type="EMBL" id="CP130144">
    <property type="protein sequence ID" value="WNZ43382.1"/>
    <property type="molecule type" value="Genomic_DNA"/>
</dbReference>
<dbReference type="InterPro" id="IPR001296">
    <property type="entry name" value="Glyco_trans_1"/>
</dbReference>
<name>A0AA96WP98_LEPBY</name>
<dbReference type="InterPro" id="IPR028098">
    <property type="entry name" value="Glyco_trans_4-like_N"/>
</dbReference>
<reference evidence="3" key="1">
    <citation type="journal article" date="2023" name="Plants (Basel)">
        <title>Genomic Analysis of Leptolyngbya boryana CZ1 Reveals Efficient Carbon Fixation Modules.</title>
        <authorList>
            <person name="Bai X."/>
            <person name="Wang H."/>
            <person name="Cheng W."/>
            <person name="Wang J."/>
            <person name="Ma M."/>
            <person name="Hu H."/>
            <person name="Song Z."/>
            <person name="Ma H."/>
            <person name="Fan Y."/>
            <person name="Du C."/>
            <person name="Xu J."/>
        </authorList>
    </citation>
    <scope>NUCLEOTIDE SEQUENCE</scope>
    <source>
        <strain evidence="3">CZ1</strain>
    </source>
</reference>
<organism evidence="3">
    <name type="scientific">Leptolyngbya boryana CZ1</name>
    <dbReference type="NCBI Taxonomy" id="3060204"/>
    <lineage>
        <taxon>Bacteria</taxon>
        <taxon>Bacillati</taxon>
        <taxon>Cyanobacteriota</taxon>
        <taxon>Cyanophyceae</taxon>
        <taxon>Leptolyngbyales</taxon>
        <taxon>Leptolyngbyaceae</taxon>
        <taxon>Leptolyngbya group</taxon>
        <taxon>Leptolyngbya</taxon>
    </lineage>
</organism>
<gene>
    <name evidence="3" type="ORF">Q2T42_16145</name>
</gene>
<dbReference type="InterPro" id="IPR050194">
    <property type="entry name" value="Glycosyltransferase_grp1"/>
</dbReference>
<dbReference type="Gene3D" id="3.40.50.2000">
    <property type="entry name" value="Glycogen Phosphorylase B"/>
    <property type="match status" value="2"/>
</dbReference>
<feature type="domain" description="Glycosyl transferase family 1" evidence="1">
    <location>
        <begin position="200"/>
        <end position="361"/>
    </location>
</feature>
<sequence length="405" mass="46177">MKKLAIITSHPIQYYAPWFRYLAALSDLSIRVFYLWDFGITQKADHGFQQAIQWDIPLLTGYDHEFVPNISSSPGTHHFWGLYNPTLNSRVRAYAPDVVLLMNYNYVSLYQFLASWHDTPILFRGDSHRLVPERGLKAWLRQQWIRQVFRRFDGVLYVGQANYDYFRAHGVPSDRLFFSPHAIDNERFSSEHATAHEQAQQWKQELGIPSHHRVILFAGKLIPKKRPNDLLEAFLEAKLPNTSLLLVGSGALEPELRSRAASHDHVFFAPFQNQSLMPRTYAIADVFVLPSYGGGETWGLAVNEAMCLAKPIIVSNHVGCASDLVEQGQNGWIFPAGDTGALKRCLQEALSDRNLLIQQGEQSLHKIQHYSYSQVTTGLRQALSQLGILSKPEDEHKLYIQQSYS</sequence>
<keyword evidence="3" id="KW-0328">Glycosyltransferase</keyword>